<keyword evidence="3 4" id="KW-0448">Lipopolysaccharide biosynthesis</keyword>
<dbReference type="AlphaFoldDB" id="A0A250FQX2"/>
<dbReference type="GeneID" id="84809026"/>
<reference evidence="6 8" key="3">
    <citation type="submission" date="2023-12" db="EMBL/GenBank/DDBJ databases">
        <title>Genomic sequences of Capnocytophaga and Parvimonas strains.</title>
        <authorList>
            <person name="Watt R.M."/>
            <person name="Wang M."/>
            <person name="Yang T."/>
            <person name="Tong W.M."/>
        </authorList>
    </citation>
    <scope>NUCLEOTIDE SEQUENCE [LARGE SCALE GENOMIC DNA]</scope>
    <source>
        <strain evidence="6 8">CCUG 13156</strain>
    </source>
</reference>
<keyword evidence="2 4" id="KW-0548">Nucleotidyltransferase</keyword>
<accession>A0A250FQX2</accession>
<organism evidence="5 7">
    <name type="scientific">Capnocytophaga gingivalis</name>
    <dbReference type="NCBI Taxonomy" id="1017"/>
    <lineage>
        <taxon>Bacteria</taxon>
        <taxon>Pseudomonadati</taxon>
        <taxon>Bacteroidota</taxon>
        <taxon>Flavobacteriia</taxon>
        <taxon>Flavobacteriales</taxon>
        <taxon>Flavobacteriaceae</taxon>
        <taxon>Capnocytophaga</taxon>
    </lineage>
</organism>
<dbReference type="Proteomes" id="UP000217250">
    <property type="component" value="Chromosome"/>
</dbReference>
<evidence type="ECO:0000256" key="2">
    <source>
        <dbReference type="ARBA" id="ARBA00022695"/>
    </source>
</evidence>
<evidence type="ECO:0000313" key="8">
    <source>
        <dbReference type="Proteomes" id="UP001324270"/>
    </source>
</evidence>
<dbReference type="EMBL" id="JAYKBV010000014">
    <property type="protein sequence ID" value="MEB3041017.1"/>
    <property type="molecule type" value="Genomic_DNA"/>
</dbReference>
<dbReference type="RefSeq" id="WP_095910813.1">
    <property type="nucleotide sequence ID" value="NZ_CAJPPZ010000024.1"/>
</dbReference>
<dbReference type="GO" id="GO:0005829">
    <property type="term" value="C:cytosol"/>
    <property type="evidence" value="ECO:0007669"/>
    <property type="project" value="TreeGrafter"/>
</dbReference>
<keyword evidence="1 4" id="KW-0808">Transferase</keyword>
<sequence length="245" mass="28181">MKKIAVIPARLQATRFPKKLLEDLGGRSVIEQTYLATVGTDLFDQVWVATDSPEIAEKIKHIGGEVFLSQIQHNCGSNRIAEAVENLPADIIVNVQGDEPFIQKKSLQPLLEVFDHDPKQQIDLASLMMPLTDPEEIANPNNVKVVVDRQSFALYFSRSPIPFARDTEKEYTYKKHIGVYAFRKDALMEFYRLSPTPLEEMEKLEQLRYLENGRRIKMVLSEVENIGIDTPEDLEKARKYWKNIY</sequence>
<keyword evidence="4" id="KW-0963">Cytoplasm</keyword>
<comment type="similarity">
    <text evidence="4">Belongs to the KdsB family.</text>
</comment>
<dbReference type="OrthoDB" id="9815559at2"/>
<dbReference type="EC" id="2.7.7.38" evidence="4"/>
<dbReference type="GO" id="GO:0009103">
    <property type="term" value="P:lipopolysaccharide biosynthetic process"/>
    <property type="evidence" value="ECO:0007669"/>
    <property type="project" value="UniProtKB-UniRule"/>
</dbReference>
<dbReference type="InterPro" id="IPR029044">
    <property type="entry name" value="Nucleotide-diphossugar_trans"/>
</dbReference>
<dbReference type="EMBL" id="CP022386">
    <property type="protein sequence ID" value="ATA87582.1"/>
    <property type="molecule type" value="Genomic_DNA"/>
</dbReference>
<keyword evidence="8" id="KW-1185">Reference proteome</keyword>
<dbReference type="NCBIfam" id="NF003952">
    <property type="entry name" value="PRK05450.1-5"/>
    <property type="match status" value="1"/>
</dbReference>
<dbReference type="NCBIfam" id="NF009905">
    <property type="entry name" value="PRK13368.1"/>
    <property type="match status" value="1"/>
</dbReference>
<dbReference type="CDD" id="cd02517">
    <property type="entry name" value="CMP-KDO-Synthetase"/>
    <property type="match status" value="1"/>
</dbReference>
<dbReference type="NCBIfam" id="TIGR00466">
    <property type="entry name" value="kdsB"/>
    <property type="match status" value="1"/>
</dbReference>
<name>A0A250FQX2_9FLAO</name>
<comment type="function">
    <text evidence="4">Activates KDO (a required 8-carbon sugar) for incorporation into bacterial lipopolysaccharide in Gram-negative bacteria.</text>
</comment>
<reference evidence="5" key="1">
    <citation type="journal article" date="2017" name="Genome Announc.">
        <title>Twelve Complete Reference Genomes of Clinical Isolates in the Capnocytophaga Genus.</title>
        <authorList>
            <person name="Villarma A."/>
            <person name="Gulvik C.A."/>
            <person name="Rowe L.A."/>
            <person name="Sheth M."/>
            <person name="Juieng P."/>
            <person name="Nicholson A.C."/>
            <person name="Loparev V.N."/>
            <person name="McQuiston J.R."/>
        </authorList>
    </citation>
    <scope>NUCLEOTIDE SEQUENCE</scope>
    <source>
        <strain evidence="5">H1496</strain>
    </source>
</reference>
<evidence type="ECO:0000256" key="1">
    <source>
        <dbReference type="ARBA" id="ARBA00022679"/>
    </source>
</evidence>
<comment type="subcellular location">
    <subcellularLocation>
        <location evidence="4">Cytoplasm</location>
    </subcellularLocation>
</comment>
<dbReference type="Proteomes" id="UP001324270">
    <property type="component" value="Unassembled WGS sequence"/>
</dbReference>
<comment type="catalytic activity">
    <reaction evidence="4">
        <text>3-deoxy-alpha-D-manno-oct-2-ulosonate + CTP = CMP-3-deoxy-beta-D-manno-octulosonate + diphosphate</text>
        <dbReference type="Rhea" id="RHEA:23448"/>
        <dbReference type="ChEBI" id="CHEBI:33019"/>
        <dbReference type="ChEBI" id="CHEBI:37563"/>
        <dbReference type="ChEBI" id="CHEBI:85986"/>
        <dbReference type="ChEBI" id="CHEBI:85987"/>
        <dbReference type="EC" id="2.7.7.38"/>
    </reaction>
</comment>
<dbReference type="PANTHER" id="PTHR42866">
    <property type="entry name" value="3-DEOXY-MANNO-OCTULOSONATE CYTIDYLYLTRANSFERASE"/>
    <property type="match status" value="1"/>
</dbReference>
<evidence type="ECO:0000313" key="6">
    <source>
        <dbReference type="EMBL" id="MEB3041017.1"/>
    </source>
</evidence>
<dbReference type="UniPathway" id="UPA00358">
    <property type="reaction ID" value="UER00476"/>
</dbReference>
<dbReference type="Gene3D" id="3.90.550.10">
    <property type="entry name" value="Spore Coat Polysaccharide Biosynthesis Protein SpsA, Chain A"/>
    <property type="match status" value="1"/>
</dbReference>
<comment type="pathway">
    <text evidence="4">Nucleotide-sugar biosynthesis; CMP-3-deoxy-D-manno-octulosonate biosynthesis; CMP-3-deoxy-D-manno-octulosonate from 3-deoxy-D-manno-octulosonate and CTP: step 1/1.</text>
</comment>
<evidence type="ECO:0000256" key="4">
    <source>
        <dbReference type="HAMAP-Rule" id="MF_00057"/>
    </source>
</evidence>
<dbReference type="PANTHER" id="PTHR42866:SF2">
    <property type="entry name" value="3-DEOXY-MANNO-OCTULOSONATE CYTIDYLYLTRANSFERASE, MITOCHONDRIAL"/>
    <property type="match status" value="1"/>
</dbReference>
<protein>
    <recommendedName>
        <fullName evidence="4">3-deoxy-manno-octulosonate cytidylyltransferase</fullName>
        <ecNumber evidence="4">2.7.7.38</ecNumber>
    </recommendedName>
    <alternativeName>
        <fullName evidence="4">CMP-2-keto-3-deoxyoctulosonic acid synthase</fullName>
        <shortName evidence="4">CKS</shortName>
        <shortName evidence="4">CMP-KDO synthase</shortName>
    </alternativeName>
</protein>
<dbReference type="GO" id="GO:0033468">
    <property type="term" value="P:CMP-keto-3-deoxy-D-manno-octulosonic acid biosynthetic process"/>
    <property type="evidence" value="ECO:0007669"/>
    <property type="project" value="UniProtKB-UniRule"/>
</dbReference>
<dbReference type="GO" id="GO:0008690">
    <property type="term" value="F:3-deoxy-manno-octulosonate cytidylyltransferase activity"/>
    <property type="evidence" value="ECO:0007669"/>
    <property type="project" value="UniProtKB-UniRule"/>
</dbReference>
<evidence type="ECO:0000256" key="3">
    <source>
        <dbReference type="ARBA" id="ARBA00022985"/>
    </source>
</evidence>
<dbReference type="SUPFAM" id="SSF53448">
    <property type="entry name" value="Nucleotide-diphospho-sugar transferases"/>
    <property type="match status" value="1"/>
</dbReference>
<gene>
    <name evidence="4 5" type="primary">kdsB</name>
    <name evidence="5" type="ORF">CGC50_10730</name>
    <name evidence="6" type="ORF">VJJ49_10005</name>
</gene>
<proteinExistence type="inferred from homology"/>
<evidence type="ECO:0000313" key="7">
    <source>
        <dbReference type="Proteomes" id="UP000217250"/>
    </source>
</evidence>
<dbReference type="Pfam" id="PF02348">
    <property type="entry name" value="CTP_transf_3"/>
    <property type="match status" value="1"/>
</dbReference>
<dbReference type="InterPro" id="IPR004528">
    <property type="entry name" value="KdsB"/>
</dbReference>
<reference evidence="7" key="2">
    <citation type="submission" date="2017-06" db="EMBL/GenBank/DDBJ databases">
        <title>Capnocytophaga spp. assemblies.</title>
        <authorList>
            <person name="Gulvik C.A."/>
        </authorList>
    </citation>
    <scope>NUCLEOTIDE SEQUENCE [LARGE SCALE GENOMIC DNA]</scope>
    <source>
        <strain evidence="7">H1496</strain>
    </source>
</reference>
<evidence type="ECO:0000313" key="5">
    <source>
        <dbReference type="EMBL" id="ATA87582.1"/>
    </source>
</evidence>
<dbReference type="KEGG" id="cgh:CGC50_10730"/>
<dbReference type="HAMAP" id="MF_00057">
    <property type="entry name" value="KdsB"/>
    <property type="match status" value="1"/>
</dbReference>
<dbReference type="InterPro" id="IPR003329">
    <property type="entry name" value="Cytidylyl_trans"/>
</dbReference>